<keyword evidence="1" id="KW-0378">Hydrolase</keyword>
<evidence type="ECO:0000313" key="2">
    <source>
        <dbReference type="Proteomes" id="UP001172680"/>
    </source>
</evidence>
<comment type="caution">
    <text evidence="1">The sequence shown here is derived from an EMBL/GenBank/DDBJ whole genome shotgun (WGS) entry which is preliminary data.</text>
</comment>
<sequence>MSELPKIHALQLEQTVTFADRETTSRAALLQWPASEPSALAPTGVPSTSFQRDYIDIVPTNWAAISISLSEAGSDLYVTRYQASQTPFILRLPMARQSSQLMDDEDVFDFAAGKTELHEIIELSDFSTHSQRDMSVKGAKTEWWAEREALDNRLKELLVNIENIWLGGFRGIFSQHTRWPDLLSRFQKSFQNILNKHLPSRKGNRGQQKRLNLDSRVLELFVGLGDASNEDVDLDEPIMDLLYFVVDILQFSGERNAYDEIDFDSIAIETLEALRAYHSAAATDADTSHTRQHTILILDKNLHAFPWESLPCLQNDSITRLPSMGALRERILTARAPSSSSSNTNELPSAGHHIPFTSSSSHKRIGTTILNPSGDLQHTQSTLEPHIQTLAPDSWTHIAGRAPTEPEFETALKDSKLVLYFGHGSGAQYIRSRTIHPQRQPPEQHPTPTALLYGCASAALTTHGAFEPSGMLAAYVAAGAPAVLGMLWDVTDRDCDRFAVRVGEVWGLWPGDGGGDAKKKGKQRQMEIEKPMGAKTPGRKTPGRRKRGRLGIERWSAVVGRERWGGGGGSVSTRRL</sequence>
<dbReference type="EMBL" id="JAPDRP010000011">
    <property type="protein sequence ID" value="KAJ9643514.1"/>
    <property type="molecule type" value="Genomic_DNA"/>
</dbReference>
<organism evidence="1 2">
    <name type="scientific">Coniosporium tulheliwenetii</name>
    <dbReference type="NCBI Taxonomy" id="3383036"/>
    <lineage>
        <taxon>Eukaryota</taxon>
        <taxon>Fungi</taxon>
        <taxon>Dikarya</taxon>
        <taxon>Ascomycota</taxon>
        <taxon>Pezizomycotina</taxon>
        <taxon>Dothideomycetes</taxon>
        <taxon>Dothideomycetes incertae sedis</taxon>
        <taxon>Coniosporium</taxon>
    </lineage>
</organism>
<name>A0ACC2Z742_9PEZI</name>
<reference evidence="1" key="1">
    <citation type="submission" date="2022-10" db="EMBL/GenBank/DDBJ databases">
        <title>Culturing micro-colonial fungi from biological soil crusts in the Mojave desert and describing Neophaeococcomyces mojavensis, and introducing the new genera and species Taxawa tesnikishii.</title>
        <authorList>
            <person name="Kurbessoian T."/>
            <person name="Stajich J.E."/>
        </authorList>
    </citation>
    <scope>NUCLEOTIDE SEQUENCE</scope>
    <source>
        <strain evidence="1">JES_115</strain>
    </source>
</reference>
<proteinExistence type="predicted"/>
<evidence type="ECO:0000313" key="1">
    <source>
        <dbReference type="EMBL" id="KAJ9643514.1"/>
    </source>
</evidence>
<protein>
    <submittedName>
        <fullName evidence="1">Separin protein</fullName>
        <ecNumber evidence="1">3.4.22.49</ecNumber>
    </submittedName>
</protein>
<gene>
    <name evidence="1" type="primary">ESP1_1</name>
    <name evidence="1" type="ORF">H2199_004193</name>
</gene>
<dbReference type="EC" id="3.4.22.49" evidence="1"/>
<keyword evidence="2" id="KW-1185">Reference proteome</keyword>
<accession>A0ACC2Z742</accession>
<dbReference type="Proteomes" id="UP001172680">
    <property type="component" value="Unassembled WGS sequence"/>
</dbReference>